<proteinExistence type="predicted"/>
<keyword evidence="4" id="KW-1185">Reference proteome</keyword>
<gene>
    <name evidence="3" type="ORF">BDY21DRAFT_361763</name>
</gene>
<feature type="compositionally biased region" description="Acidic residues" evidence="2">
    <location>
        <begin position="57"/>
        <end position="68"/>
    </location>
</feature>
<evidence type="ECO:0000256" key="2">
    <source>
        <dbReference type="SAM" id="MobiDB-lite"/>
    </source>
</evidence>
<feature type="compositionally biased region" description="Polar residues" evidence="2">
    <location>
        <begin position="92"/>
        <end position="101"/>
    </location>
</feature>
<keyword evidence="1" id="KW-0175">Coiled coil</keyword>
<dbReference type="Proteomes" id="UP000799766">
    <property type="component" value="Unassembled WGS sequence"/>
</dbReference>
<sequence>MSMSKIAPSSRVPAGRGPAITPAPAVPTANTKPTSTSHDARATGTRTRRPTLPFVVSDDDDDNGDDEPAASMAPTKEQKKAAAASKTASPSLTRARSNSPLFVTPPPKRKFEDALGGDGQQPTPPPSRPRLGRCFMRRKPASERGAAATPKEKTPAPDPARALADDVLRVLGGLGLLVGSECGAAVESVVRKHFAEKRARIKGLEDEVGKLKKEKETAARVGRFDSVVRRV</sequence>
<feature type="region of interest" description="Disordered" evidence="2">
    <location>
        <begin position="1"/>
        <end position="160"/>
    </location>
</feature>
<name>A0A6A6P777_9PEZI</name>
<evidence type="ECO:0000313" key="4">
    <source>
        <dbReference type="Proteomes" id="UP000799766"/>
    </source>
</evidence>
<evidence type="ECO:0000256" key="1">
    <source>
        <dbReference type="SAM" id="Coils"/>
    </source>
</evidence>
<feature type="coiled-coil region" evidence="1">
    <location>
        <begin position="194"/>
        <end position="221"/>
    </location>
</feature>
<protein>
    <submittedName>
        <fullName evidence="3">Uncharacterized protein</fullName>
    </submittedName>
</protein>
<feature type="compositionally biased region" description="Low complexity" evidence="2">
    <location>
        <begin position="18"/>
        <end position="34"/>
    </location>
</feature>
<organism evidence="3 4">
    <name type="scientific">Lineolata rhizophorae</name>
    <dbReference type="NCBI Taxonomy" id="578093"/>
    <lineage>
        <taxon>Eukaryota</taxon>
        <taxon>Fungi</taxon>
        <taxon>Dikarya</taxon>
        <taxon>Ascomycota</taxon>
        <taxon>Pezizomycotina</taxon>
        <taxon>Dothideomycetes</taxon>
        <taxon>Dothideomycetes incertae sedis</taxon>
        <taxon>Lineolatales</taxon>
        <taxon>Lineolataceae</taxon>
        <taxon>Lineolata</taxon>
    </lineage>
</organism>
<dbReference type="AlphaFoldDB" id="A0A6A6P777"/>
<accession>A0A6A6P777</accession>
<evidence type="ECO:0000313" key="3">
    <source>
        <dbReference type="EMBL" id="KAF2459866.1"/>
    </source>
</evidence>
<dbReference type="EMBL" id="MU001674">
    <property type="protein sequence ID" value="KAF2459866.1"/>
    <property type="molecule type" value="Genomic_DNA"/>
</dbReference>
<reference evidence="3" key="1">
    <citation type="journal article" date="2020" name="Stud. Mycol.">
        <title>101 Dothideomycetes genomes: a test case for predicting lifestyles and emergence of pathogens.</title>
        <authorList>
            <person name="Haridas S."/>
            <person name="Albert R."/>
            <person name="Binder M."/>
            <person name="Bloem J."/>
            <person name="Labutti K."/>
            <person name="Salamov A."/>
            <person name="Andreopoulos B."/>
            <person name="Baker S."/>
            <person name="Barry K."/>
            <person name="Bills G."/>
            <person name="Bluhm B."/>
            <person name="Cannon C."/>
            <person name="Castanera R."/>
            <person name="Culley D."/>
            <person name="Daum C."/>
            <person name="Ezra D."/>
            <person name="Gonzalez J."/>
            <person name="Henrissat B."/>
            <person name="Kuo A."/>
            <person name="Liang C."/>
            <person name="Lipzen A."/>
            <person name="Lutzoni F."/>
            <person name="Magnuson J."/>
            <person name="Mondo S."/>
            <person name="Nolan M."/>
            <person name="Ohm R."/>
            <person name="Pangilinan J."/>
            <person name="Park H.-J."/>
            <person name="Ramirez L."/>
            <person name="Alfaro M."/>
            <person name="Sun H."/>
            <person name="Tritt A."/>
            <person name="Yoshinaga Y."/>
            <person name="Zwiers L.-H."/>
            <person name="Turgeon B."/>
            <person name="Goodwin S."/>
            <person name="Spatafora J."/>
            <person name="Crous P."/>
            <person name="Grigoriev I."/>
        </authorList>
    </citation>
    <scope>NUCLEOTIDE SEQUENCE</scope>
    <source>
        <strain evidence="3">ATCC 16933</strain>
    </source>
</reference>
<feature type="compositionally biased region" description="Low complexity" evidence="2">
    <location>
        <begin position="81"/>
        <end position="91"/>
    </location>
</feature>